<keyword evidence="3" id="KW-1185">Reference proteome</keyword>
<evidence type="ECO:0000256" key="1">
    <source>
        <dbReference type="SAM" id="SignalP"/>
    </source>
</evidence>
<reference evidence="2 3" key="1">
    <citation type="submission" date="2020-04" db="EMBL/GenBank/DDBJ databases">
        <title>Perkinsus chesapeaki whole genome sequence.</title>
        <authorList>
            <person name="Bogema D.R."/>
        </authorList>
    </citation>
    <scope>NUCLEOTIDE SEQUENCE [LARGE SCALE GENOMIC DNA]</scope>
    <source>
        <strain evidence="2">ATCC PRA-425</strain>
    </source>
</reference>
<evidence type="ECO:0000313" key="2">
    <source>
        <dbReference type="EMBL" id="KAF4666421.1"/>
    </source>
</evidence>
<dbReference type="Proteomes" id="UP000591131">
    <property type="component" value="Unassembled WGS sequence"/>
</dbReference>
<keyword evidence="1" id="KW-0732">Signal</keyword>
<organism evidence="2 3">
    <name type="scientific">Perkinsus chesapeaki</name>
    <name type="common">Clam parasite</name>
    <name type="synonym">Perkinsus andrewsi</name>
    <dbReference type="NCBI Taxonomy" id="330153"/>
    <lineage>
        <taxon>Eukaryota</taxon>
        <taxon>Sar</taxon>
        <taxon>Alveolata</taxon>
        <taxon>Perkinsozoa</taxon>
        <taxon>Perkinsea</taxon>
        <taxon>Perkinsida</taxon>
        <taxon>Perkinsidae</taxon>
        <taxon>Perkinsus</taxon>
    </lineage>
</organism>
<evidence type="ECO:0000313" key="3">
    <source>
        <dbReference type="Proteomes" id="UP000591131"/>
    </source>
</evidence>
<gene>
    <name evidence="2" type="ORF">FOL47_004089</name>
</gene>
<accession>A0A7J6M5T5</accession>
<dbReference type="AlphaFoldDB" id="A0A7J6M5T5"/>
<feature type="chain" id="PRO_5029808117" description="Reelin domain-containing protein" evidence="1">
    <location>
        <begin position="18"/>
        <end position="147"/>
    </location>
</feature>
<name>A0A7J6M5T5_PERCH</name>
<comment type="caution">
    <text evidence="2">The sequence shown here is derived from an EMBL/GenBank/DDBJ whole genome shotgun (WGS) entry which is preliminary data.</text>
</comment>
<proteinExistence type="predicted"/>
<dbReference type="EMBL" id="JAAPAO010000235">
    <property type="protein sequence ID" value="KAF4666421.1"/>
    <property type="molecule type" value="Genomic_DNA"/>
</dbReference>
<evidence type="ECO:0008006" key="4">
    <source>
        <dbReference type="Google" id="ProtNLM"/>
    </source>
</evidence>
<sequence>MQALLCVALATVSMVNAAPPPLRPGNYLFTENDGAHGMVTYAIVKLDDSSETGTLRLVVSSPRGIAQGIANYRTEAPVEAGTLSRVNLIWSDDEHRRAVVDSITQIHTGFDLDPNDALMYTNLTIVWISPRPLKGRICTSVTILLYH</sequence>
<protein>
    <recommendedName>
        <fullName evidence="4">Reelin domain-containing protein</fullName>
    </recommendedName>
</protein>
<feature type="signal peptide" evidence="1">
    <location>
        <begin position="1"/>
        <end position="17"/>
    </location>
</feature>